<dbReference type="OrthoDB" id="2988956at2"/>
<dbReference type="STRING" id="263475.AMD00_14700"/>
<gene>
    <name evidence="1" type="ORF">AMD00_14700</name>
</gene>
<evidence type="ECO:0008006" key="3">
    <source>
        <dbReference type="Google" id="ProtNLM"/>
    </source>
</evidence>
<dbReference type="RefSeq" id="WP_053417756.1">
    <property type="nucleotide sequence ID" value="NZ_JBCMHV010000008.1"/>
</dbReference>
<dbReference type="EMBL" id="LILB01000005">
    <property type="protein sequence ID" value="KOO49591.1"/>
    <property type="molecule type" value="Genomic_DNA"/>
</dbReference>
<evidence type="ECO:0000313" key="2">
    <source>
        <dbReference type="Proteomes" id="UP000036867"/>
    </source>
</evidence>
<organism evidence="1 2">
    <name type="scientific">Viridibacillus arvi</name>
    <dbReference type="NCBI Taxonomy" id="263475"/>
    <lineage>
        <taxon>Bacteria</taxon>
        <taxon>Bacillati</taxon>
        <taxon>Bacillota</taxon>
        <taxon>Bacilli</taxon>
        <taxon>Bacillales</taxon>
        <taxon>Caryophanaceae</taxon>
        <taxon>Viridibacillus</taxon>
    </lineage>
</organism>
<proteinExistence type="predicted"/>
<comment type="caution">
    <text evidence="1">The sequence shown here is derived from an EMBL/GenBank/DDBJ whole genome shotgun (WGS) entry which is preliminary data.</text>
</comment>
<dbReference type="Pfam" id="PF26325">
    <property type="entry name" value="YhjD"/>
    <property type="match status" value="1"/>
</dbReference>
<dbReference type="Proteomes" id="UP000036867">
    <property type="component" value="Unassembled WGS sequence"/>
</dbReference>
<reference evidence="2" key="1">
    <citation type="submission" date="2015-08" db="EMBL/GenBank/DDBJ databases">
        <title>Fjat-10028 dsm 16317.</title>
        <authorList>
            <person name="Liu B."/>
            <person name="Wang J."/>
            <person name="Zhu Y."/>
            <person name="Liu G."/>
            <person name="Chen Q."/>
            <person name="Chen Z."/>
            <person name="Lan J."/>
            <person name="Che J."/>
            <person name="Ge C."/>
            <person name="Shi H."/>
            <person name="Pan Z."/>
            <person name="Liu X."/>
        </authorList>
    </citation>
    <scope>NUCLEOTIDE SEQUENCE [LARGE SCALE GENOMIC DNA]</scope>
    <source>
        <strain evidence="2">DSM 16317</strain>
    </source>
</reference>
<sequence length="125" mass="15151">MSRIPNEALVVLETVIYLPMVLSIFERDCKAFEQGTFKLKRPYIDLVHEAMKQVQSELHAAHQYLQKNRLKIMRGNRDELFSEYIFIYNDNEEHRRYSNIRLRNRVEELLSIYLTRVQFKKEKDV</sequence>
<accession>A0A0M0LF63</accession>
<name>A0A0M0LF63_9BACL</name>
<dbReference type="AlphaFoldDB" id="A0A0M0LF63"/>
<protein>
    <recommendedName>
        <fullName evidence="3">YhjD</fullName>
    </recommendedName>
</protein>
<dbReference type="GeneID" id="301137348"/>
<evidence type="ECO:0000313" key="1">
    <source>
        <dbReference type="EMBL" id="KOO49591.1"/>
    </source>
</evidence>
<dbReference type="InterPro" id="IPR058600">
    <property type="entry name" value="YhjD-like"/>
</dbReference>
<keyword evidence="2" id="KW-1185">Reference proteome</keyword>